<evidence type="ECO:0000313" key="5">
    <source>
        <dbReference type="Proteomes" id="UP000015500"/>
    </source>
</evidence>
<dbReference type="PROSITE" id="PS00470">
    <property type="entry name" value="IDH_IMDH"/>
    <property type="match status" value="1"/>
</dbReference>
<dbReference type="Gene3D" id="3.40.718.10">
    <property type="entry name" value="Isopropylmalate Dehydrogenase"/>
    <property type="match status" value="1"/>
</dbReference>
<evidence type="ECO:0000256" key="1">
    <source>
        <dbReference type="ARBA" id="ARBA00007769"/>
    </source>
</evidence>
<name>S5Z0B4_GEOG3</name>
<dbReference type="OrthoDB" id="9806254at2"/>
<sequence>MFLEECYKISEQYPHIFTDDHHVDAFAMYLVLHPEKYDVIVTTNMFGDILSDLAAGLVGGLGVAPSLNEGDHFAVAQAVHGSAPSIAGKGIANPVAEILSAQMLINWLGRKHNDPQLVQVSGLLYKAIWNYLDCGDKKTPDLGGNSSTEEVSKEIITYIQRVNSF</sequence>
<dbReference type="SUPFAM" id="SSF53659">
    <property type="entry name" value="Isocitrate/Isopropylmalate dehydrogenase-like"/>
    <property type="match status" value="1"/>
</dbReference>
<dbReference type="EMBL" id="CP006254">
    <property type="protein sequence ID" value="AGT32399.1"/>
    <property type="molecule type" value="Genomic_DNA"/>
</dbReference>
<evidence type="ECO:0000256" key="2">
    <source>
        <dbReference type="ARBA" id="ARBA00023002"/>
    </source>
</evidence>
<evidence type="ECO:0000313" key="4">
    <source>
        <dbReference type="EMBL" id="AGT32399.1"/>
    </source>
</evidence>
<dbReference type="Proteomes" id="UP000015500">
    <property type="component" value="Chromosome"/>
</dbReference>
<dbReference type="GO" id="GO:0051287">
    <property type="term" value="F:NAD binding"/>
    <property type="evidence" value="ECO:0007669"/>
    <property type="project" value="InterPro"/>
</dbReference>
<keyword evidence="2" id="KW-0560">Oxidoreductase</keyword>
<dbReference type="HOGENOM" id="CLU_031953_0_4_9"/>
<reference evidence="4 5" key="1">
    <citation type="journal article" date="2014" name="Genome Announc.">
        <title>Complete Genome Sequence of the Thermophilic Polychlorinated Biphenyl Degrader Geobacillus sp. Strain JF8 (NBRC 109937).</title>
        <authorList>
            <person name="Shintani M."/>
            <person name="Ohtsubo Y."/>
            <person name="Fukuda K."/>
            <person name="Hosoyama A."/>
            <person name="Ohji S."/>
            <person name="Yamazoe A."/>
            <person name="Fujita N."/>
            <person name="Nagata Y."/>
            <person name="Tsuda M."/>
            <person name="Hatta T."/>
            <person name="Kimbara K."/>
        </authorList>
    </citation>
    <scope>NUCLEOTIDE SEQUENCE [LARGE SCALE GENOMIC DNA]</scope>
    <source>
        <strain evidence="4 5">JF8</strain>
    </source>
</reference>
<dbReference type="InterPro" id="IPR024084">
    <property type="entry name" value="IsoPropMal-DH-like_dom"/>
</dbReference>
<keyword evidence="5" id="KW-1185">Reference proteome</keyword>
<dbReference type="GO" id="GO:0004449">
    <property type="term" value="F:isocitrate dehydrogenase (NAD+) activity"/>
    <property type="evidence" value="ECO:0007669"/>
    <property type="project" value="TreeGrafter"/>
</dbReference>
<dbReference type="Pfam" id="PF00180">
    <property type="entry name" value="Iso_dh"/>
    <property type="match status" value="1"/>
</dbReference>
<dbReference type="SMART" id="SM01329">
    <property type="entry name" value="Iso_dh"/>
    <property type="match status" value="1"/>
</dbReference>
<feature type="domain" description="Isopropylmalate dehydrogenase-like" evidence="3">
    <location>
        <begin position="1"/>
        <end position="155"/>
    </location>
</feature>
<dbReference type="GO" id="GO:0000287">
    <property type="term" value="F:magnesium ion binding"/>
    <property type="evidence" value="ECO:0007669"/>
    <property type="project" value="InterPro"/>
</dbReference>
<dbReference type="AlphaFoldDB" id="S5Z0B4"/>
<dbReference type="KEGG" id="gjf:M493_10690"/>
<organism evidence="4 5">
    <name type="scientific">Geobacillus genomosp. 3</name>
    <dbReference type="NCBI Taxonomy" id="1921421"/>
    <lineage>
        <taxon>Bacteria</taxon>
        <taxon>Bacillati</taxon>
        <taxon>Bacillota</taxon>
        <taxon>Bacilli</taxon>
        <taxon>Bacillales</taxon>
        <taxon>Anoxybacillaceae</taxon>
        <taxon>Geobacillus</taxon>
    </lineage>
</organism>
<dbReference type="STRING" id="1921421.M493_10690"/>
<dbReference type="PANTHER" id="PTHR11835:SF34">
    <property type="entry name" value="ISOCITRATE DEHYDROGENASE [NAD] SUBUNIT ALPHA, MITOCHONDRIAL"/>
    <property type="match status" value="1"/>
</dbReference>
<dbReference type="InterPro" id="IPR019818">
    <property type="entry name" value="IsoCit/isopropylmalate_DH_CS"/>
</dbReference>
<dbReference type="PANTHER" id="PTHR11835">
    <property type="entry name" value="DECARBOXYLATING DEHYDROGENASES-ISOCITRATE, ISOPROPYLMALATE, TARTRATE"/>
    <property type="match status" value="1"/>
</dbReference>
<dbReference type="GO" id="GO:0006102">
    <property type="term" value="P:isocitrate metabolic process"/>
    <property type="evidence" value="ECO:0007669"/>
    <property type="project" value="TreeGrafter"/>
</dbReference>
<evidence type="ECO:0000259" key="3">
    <source>
        <dbReference type="SMART" id="SM01329"/>
    </source>
</evidence>
<accession>S5Z0B4</accession>
<protein>
    <recommendedName>
        <fullName evidence="3">Isopropylmalate dehydrogenase-like domain-containing protein</fullName>
    </recommendedName>
</protein>
<gene>
    <name evidence="4" type="ORF">M493_10690</name>
</gene>
<comment type="similarity">
    <text evidence="1">Belongs to the isocitrate and isopropylmalate dehydrogenases family.</text>
</comment>
<proteinExistence type="inferred from homology"/>
<dbReference type="GO" id="GO:0006099">
    <property type="term" value="P:tricarboxylic acid cycle"/>
    <property type="evidence" value="ECO:0007669"/>
    <property type="project" value="TreeGrafter"/>
</dbReference>
<dbReference type="RefSeq" id="WP_020960202.1">
    <property type="nucleotide sequence ID" value="NC_022080.4"/>
</dbReference>